<proteinExistence type="predicted"/>
<evidence type="ECO:0000256" key="7">
    <source>
        <dbReference type="ARBA" id="ARBA00048679"/>
    </source>
</evidence>
<protein>
    <recommendedName>
        <fullName evidence="1">non-specific serine/threonine protein kinase</fullName>
        <ecNumber evidence="1">2.7.11.1</ecNumber>
    </recommendedName>
</protein>
<dbReference type="PANTHER" id="PTHR45621">
    <property type="entry name" value="OS01G0588500 PROTEIN-RELATED"/>
    <property type="match status" value="1"/>
</dbReference>
<evidence type="ECO:0000256" key="5">
    <source>
        <dbReference type="ARBA" id="ARBA00022840"/>
    </source>
</evidence>
<dbReference type="Gene3D" id="3.30.200.20">
    <property type="entry name" value="Phosphorylase Kinase, domain 1"/>
    <property type="match status" value="1"/>
</dbReference>
<evidence type="ECO:0000256" key="2">
    <source>
        <dbReference type="ARBA" id="ARBA00022679"/>
    </source>
</evidence>
<dbReference type="PROSITE" id="PS00108">
    <property type="entry name" value="PROTEIN_KINASE_ST"/>
    <property type="match status" value="1"/>
</dbReference>
<evidence type="ECO:0000256" key="8">
    <source>
        <dbReference type="SAM" id="MobiDB-lite"/>
    </source>
</evidence>
<dbReference type="InterPro" id="IPR008271">
    <property type="entry name" value="Ser/Thr_kinase_AS"/>
</dbReference>
<reference evidence="10" key="1">
    <citation type="submission" date="2023-07" db="EMBL/GenBank/DDBJ databases">
        <title>A chromosome-level genome assembly of Lolium multiflorum.</title>
        <authorList>
            <person name="Chen Y."/>
            <person name="Copetti D."/>
            <person name="Kolliker R."/>
            <person name="Studer B."/>
        </authorList>
    </citation>
    <scope>NUCLEOTIDE SEQUENCE</scope>
    <source>
        <strain evidence="10">02402/16</strain>
        <tissue evidence="10">Leaf</tissue>
    </source>
</reference>
<dbReference type="AlphaFoldDB" id="A0AAD8RSV3"/>
<evidence type="ECO:0000256" key="4">
    <source>
        <dbReference type="ARBA" id="ARBA00022777"/>
    </source>
</evidence>
<dbReference type="CDD" id="cd14066">
    <property type="entry name" value="STKc_IRAK"/>
    <property type="match status" value="1"/>
</dbReference>
<dbReference type="EC" id="2.7.11.1" evidence="1"/>
<comment type="caution">
    <text evidence="10">The sequence shown here is derived from an EMBL/GenBank/DDBJ whole genome shotgun (WGS) entry which is preliminary data.</text>
</comment>
<keyword evidence="4" id="KW-0418">Kinase</keyword>
<feature type="region of interest" description="Disordered" evidence="8">
    <location>
        <begin position="20"/>
        <end position="52"/>
    </location>
</feature>
<dbReference type="FunFam" id="1.10.510.10:FF:000095">
    <property type="entry name" value="protein STRUBBELIG-RECEPTOR FAMILY 8"/>
    <property type="match status" value="1"/>
</dbReference>
<gene>
    <name evidence="10" type="ORF">QYE76_005513</name>
</gene>
<dbReference type="InterPro" id="IPR001245">
    <property type="entry name" value="Ser-Thr/Tyr_kinase_cat_dom"/>
</dbReference>
<comment type="catalytic activity">
    <reaction evidence="6">
        <text>L-threonyl-[protein] + ATP = O-phospho-L-threonyl-[protein] + ADP + H(+)</text>
        <dbReference type="Rhea" id="RHEA:46608"/>
        <dbReference type="Rhea" id="RHEA-COMP:11060"/>
        <dbReference type="Rhea" id="RHEA-COMP:11605"/>
        <dbReference type="ChEBI" id="CHEBI:15378"/>
        <dbReference type="ChEBI" id="CHEBI:30013"/>
        <dbReference type="ChEBI" id="CHEBI:30616"/>
        <dbReference type="ChEBI" id="CHEBI:61977"/>
        <dbReference type="ChEBI" id="CHEBI:456216"/>
        <dbReference type="EC" id="2.7.11.1"/>
    </reaction>
</comment>
<accession>A0AAD8RSV3</accession>
<feature type="domain" description="Protein kinase" evidence="9">
    <location>
        <begin position="80"/>
        <end position="362"/>
    </location>
</feature>
<dbReference type="GO" id="GO:0004674">
    <property type="term" value="F:protein serine/threonine kinase activity"/>
    <property type="evidence" value="ECO:0007669"/>
    <property type="project" value="UniProtKB-EC"/>
</dbReference>
<sequence length="446" mass="49807">MAAQAWNPFSCCVRGAVTTDDDDSSYRRRRGNGSSKSSSRVSFTSLSSGTLSPEDLSLTLSGSNLHAFTYAELRASTANFSRANYLGSGGFGPVYKGTVDDELRPGLPAQSVAVKYLHLECGTQGHKEWLAEVFFLGQLRHNNLVKLIGYCYEKEHRMLVYEFMSAGSLDKHLFKSITDSLPWMTRMKIAIGAAKGLTFLHDADPPVIYRDFKASNILLDSDYNTKLSDFGLAKDGPQGEATHVTTRVMGTHGYAAPEYITTGHLTAKSDVYSFGVVLLELLSGRPSVDRARRPREQNLVDWSRPYLKRSDKLYQVMDSALECQYSCKGAKVAALMAYKCLSQNPKSRPSMREVVKAMEPVLGMDDFFPVGPFVFTIVVEEDKAIDMKVEVEDKHQNHQDRHKKKYPESTIHADIILHGQSENATGFTSALRRQQRTLSYHRERGS</sequence>
<dbReference type="PROSITE" id="PS50011">
    <property type="entry name" value="PROTEIN_KINASE_DOM"/>
    <property type="match status" value="1"/>
</dbReference>
<dbReference type="EMBL" id="JAUUTY010000005">
    <property type="protein sequence ID" value="KAK1631198.1"/>
    <property type="molecule type" value="Genomic_DNA"/>
</dbReference>
<evidence type="ECO:0000256" key="3">
    <source>
        <dbReference type="ARBA" id="ARBA00022741"/>
    </source>
</evidence>
<organism evidence="10 11">
    <name type="scientific">Lolium multiflorum</name>
    <name type="common">Italian ryegrass</name>
    <name type="synonym">Lolium perenne subsp. multiflorum</name>
    <dbReference type="NCBI Taxonomy" id="4521"/>
    <lineage>
        <taxon>Eukaryota</taxon>
        <taxon>Viridiplantae</taxon>
        <taxon>Streptophyta</taxon>
        <taxon>Embryophyta</taxon>
        <taxon>Tracheophyta</taxon>
        <taxon>Spermatophyta</taxon>
        <taxon>Magnoliopsida</taxon>
        <taxon>Liliopsida</taxon>
        <taxon>Poales</taxon>
        <taxon>Poaceae</taxon>
        <taxon>BOP clade</taxon>
        <taxon>Pooideae</taxon>
        <taxon>Poodae</taxon>
        <taxon>Poeae</taxon>
        <taxon>Poeae Chloroplast Group 2 (Poeae type)</taxon>
        <taxon>Loliodinae</taxon>
        <taxon>Loliinae</taxon>
        <taxon>Lolium</taxon>
    </lineage>
</organism>
<comment type="catalytic activity">
    <reaction evidence="7">
        <text>L-seryl-[protein] + ATP = O-phospho-L-seryl-[protein] + ADP + H(+)</text>
        <dbReference type="Rhea" id="RHEA:17989"/>
        <dbReference type="Rhea" id="RHEA-COMP:9863"/>
        <dbReference type="Rhea" id="RHEA-COMP:11604"/>
        <dbReference type="ChEBI" id="CHEBI:15378"/>
        <dbReference type="ChEBI" id="CHEBI:29999"/>
        <dbReference type="ChEBI" id="CHEBI:30616"/>
        <dbReference type="ChEBI" id="CHEBI:83421"/>
        <dbReference type="ChEBI" id="CHEBI:456216"/>
        <dbReference type="EC" id="2.7.11.1"/>
    </reaction>
</comment>
<dbReference type="InterPro" id="IPR011009">
    <property type="entry name" value="Kinase-like_dom_sf"/>
</dbReference>
<dbReference type="InterPro" id="IPR000719">
    <property type="entry name" value="Prot_kinase_dom"/>
</dbReference>
<keyword evidence="3" id="KW-0547">Nucleotide-binding</keyword>
<name>A0AAD8RSV3_LOLMU</name>
<keyword evidence="2" id="KW-0808">Transferase</keyword>
<evidence type="ECO:0000313" key="10">
    <source>
        <dbReference type="EMBL" id="KAK1631198.1"/>
    </source>
</evidence>
<keyword evidence="11" id="KW-1185">Reference proteome</keyword>
<dbReference type="Proteomes" id="UP001231189">
    <property type="component" value="Unassembled WGS sequence"/>
</dbReference>
<evidence type="ECO:0000256" key="1">
    <source>
        <dbReference type="ARBA" id="ARBA00012513"/>
    </source>
</evidence>
<dbReference type="Pfam" id="PF07714">
    <property type="entry name" value="PK_Tyr_Ser-Thr"/>
    <property type="match status" value="1"/>
</dbReference>
<dbReference type="GO" id="GO:0005524">
    <property type="term" value="F:ATP binding"/>
    <property type="evidence" value="ECO:0007669"/>
    <property type="project" value="UniProtKB-KW"/>
</dbReference>
<keyword evidence="5" id="KW-0067">ATP-binding</keyword>
<dbReference type="InterPro" id="IPR050823">
    <property type="entry name" value="Plant_Ser_Thr_Prot_Kinase"/>
</dbReference>
<dbReference type="FunFam" id="3.30.200.20:FF:000228">
    <property type="entry name" value="Serine/threonine-protein kinase BIK1"/>
    <property type="match status" value="1"/>
</dbReference>
<evidence type="ECO:0000313" key="11">
    <source>
        <dbReference type="Proteomes" id="UP001231189"/>
    </source>
</evidence>
<dbReference type="SUPFAM" id="SSF56112">
    <property type="entry name" value="Protein kinase-like (PK-like)"/>
    <property type="match status" value="1"/>
</dbReference>
<feature type="compositionally biased region" description="Low complexity" evidence="8">
    <location>
        <begin position="32"/>
        <end position="49"/>
    </location>
</feature>
<evidence type="ECO:0000259" key="9">
    <source>
        <dbReference type="PROSITE" id="PS50011"/>
    </source>
</evidence>
<dbReference type="Gene3D" id="1.10.510.10">
    <property type="entry name" value="Transferase(Phosphotransferase) domain 1"/>
    <property type="match status" value="1"/>
</dbReference>
<evidence type="ECO:0000256" key="6">
    <source>
        <dbReference type="ARBA" id="ARBA00047899"/>
    </source>
</evidence>